<reference evidence="1 2" key="1">
    <citation type="submission" date="2013-03" db="EMBL/GenBank/DDBJ databases">
        <title>Assembly of a new bacterial strain Anoxybacillus flavithermus AK1.</title>
        <authorList>
            <person name="Rajan I."/>
            <person name="PoliReddy D."/>
            <person name="Sugumar T."/>
            <person name="Rathinam K."/>
            <person name="Alqarawi S."/>
            <person name="Khalil A.B."/>
            <person name="Sivakumar N."/>
        </authorList>
    </citation>
    <scope>NUCLEOTIDE SEQUENCE [LARGE SCALE GENOMIC DNA]</scope>
    <source>
        <strain evidence="1 2">AK1</strain>
    </source>
</reference>
<reference evidence="1 2" key="2">
    <citation type="journal article" date="2015" name="Genome Announc.">
        <title>Genome Sequence of Anoxybacillus flavithermus Strain AK1, a Thermophile Isolated from a Hot Spring in Saudi Arabia.</title>
        <authorList>
            <person name="Khalil A."/>
            <person name="Sivakumar N."/>
            <person name="Qarawi S."/>
        </authorList>
    </citation>
    <scope>NUCLEOTIDE SEQUENCE [LARGE SCALE GENOMIC DNA]</scope>
    <source>
        <strain evidence="1 2">AK1</strain>
    </source>
</reference>
<organism evidence="1 2">
    <name type="scientific">Anoxybacillus flavithermus AK1</name>
    <dbReference type="NCBI Taxonomy" id="1297581"/>
    <lineage>
        <taxon>Bacteria</taxon>
        <taxon>Bacillati</taxon>
        <taxon>Bacillota</taxon>
        <taxon>Bacilli</taxon>
        <taxon>Bacillales</taxon>
        <taxon>Anoxybacillaceae</taxon>
        <taxon>Anoxybacillus</taxon>
    </lineage>
</organism>
<dbReference type="AlphaFoldDB" id="M8D4J6"/>
<comment type="caution">
    <text evidence="1">The sequence shown here is derived from an EMBL/GenBank/DDBJ whole genome shotgun (WGS) entry which is preliminary data.</text>
</comment>
<dbReference type="Proteomes" id="UP000012085">
    <property type="component" value="Unassembled WGS sequence"/>
</dbReference>
<dbReference type="EMBL" id="APCD01000010">
    <property type="protein sequence ID" value="EMT45767.1"/>
    <property type="molecule type" value="Genomic_DNA"/>
</dbReference>
<evidence type="ECO:0000313" key="1">
    <source>
        <dbReference type="EMBL" id="EMT45767.1"/>
    </source>
</evidence>
<evidence type="ECO:0000313" key="2">
    <source>
        <dbReference type="Proteomes" id="UP000012085"/>
    </source>
</evidence>
<sequence length="41" mass="4712">MNPGASDNEIRYLAKKKYEELFISQINSLHIELYISKGAVQ</sequence>
<dbReference type="PATRIC" id="fig|1297581.3.peg.1703"/>
<gene>
    <name evidence="1" type="ORF">H919_08320</name>
</gene>
<proteinExistence type="predicted"/>
<accession>M8D4J6</accession>
<protein>
    <submittedName>
        <fullName evidence="1">Uncharacterized protein</fullName>
    </submittedName>
</protein>
<name>M8D4J6_9BACL</name>